<dbReference type="InterPro" id="IPR021858">
    <property type="entry name" value="Fun_TF"/>
</dbReference>
<dbReference type="AlphaFoldDB" id="A0A6A6IYW8"/>
<reference evidence="5" key="1">
    <citation type="journal article" date="2020" name="Stud. Mycol.">
        <title>101 Dothideomycetes genomes: a test case for predicting lifestyles and emergence of pathogens.</title>
        <authorList>
            <person name="Haridas S."/>
            <person name="Albert R."/>
            <person name="Binder M."/>
            <person name="Bloem J."/>
            <person name="Labutti K."/>
            <person name="Salamov A."/>
            <person name="Andreopoulos B."/>
            <person name="Baker S."/>
            <person name="Barry K."/>
            <person name="Bills G."/>
            <person name="Bluhm B."/>
            <person name="Cannon C."/>
            <person name="Castanera R."/>
            <person name="Culley D."/>
            <person name="Daum C."/>
            <person name="Ezra D."/>
            <person name="Gonzalez J."/>
            <person name="Henrissat B."/>
            <person name="Kuo A."/>
            <person name="Liang C."/>
            <person name="Lipzen A."/>
            <person name="Lutzoni F."/>
            <person name="Magnuson J."/>
            <person name="Mondo S."/>
            <person name="Nolan M."/>
            <person name="Ohm R."/>
            <person name="Pangilinan J."/>
            <person name="Park H.-J."/>
            <person name="Ramirez L."/>
            <person name="Alfaro M."/>
            <person name="Sun H."/>
            <person name="Tritt A."/>
            <person name="Yoshinaga Y."/>
            <person name="Zwiers L.-H."/>
            <person name="Turgeon B."/>
            <person name="Goodwin S."/>
            <person name="Spatafora J."/>
            <person name="Crous P."/>
            <person name="Grigoriev I."/>
        </authorList>
    </citation>
    <scope>NUCLEOTIDE SEQUENCE</scope>
    <source>
        <strain evidence="5">CBS 122368</strain>
    </source>
</reference>
<comment type="subcellular location">
    <subcellularLocation>
        <location evidence="1">Nucleus</location>
    </subcellularLocation>
</comment>
<dbReference type="SUPFAM" id="SSF57701">
    <property type="entry name" value="Zn2/Cys6 DNA-binding domain"/>
    <property type="match status" value="1"/>
</dbReference>
<dbReference type="RefSeq" id="XP_033690749.1">
    <property type="nucleotide sequence ID" value="XM_033832436.1"/>
</dbReference>
<dbReference type="Gene3D" id="4.10.240.10">
    <property type="entry name" value="Zn(2)-C6 fungal-type DNA-binding domain"/>
    <property type="match status" value="1"/>
</dbReference>
<evidence type="ECO:0000313" key="6">
    <source>
        <dbReference type="Proteomes" id="UP000800094"/>
    </source>
</evidence>
<evidence type="ECO:0000256" key="2">
    <source>
        <dbReference type="ARBA" id="ARBA00023242"/>
    </source>
</evidence>
<dbReference type="InterPro" id="IPR036864">
    <property type="entry name" value="Zn2-C6_fun-type_DNA-bd_sf"/>
</dbReference>
<dbReference type="PROSITE" id="PS50048">
    <property type="entry name" value="ZN2_CY6_FUNGAL_2"/>
    <property type="match status" value="1"/>
</dbReference>
<dbReference type="PANTHER" id="PTHR37534:SF9">
    <property type="entry name" value="ZN(II)2CYS6 TRANSCRIPTION FACTOR (EUROFUNG)"/>
    <property type="match status" value="1"/>
</dbReference>
<evidence type="ECO:0000256" key="3">
    <source>
        <dbReference type="SAM" id="MobiDB-lite"/>
    </source>
</evidence>
<dbReference type="GO" id="GO:0000981">
    <property type="term" value="F:DNA-binding transcription factor activity, RNA polymerase II-specific"/>
    <property type="evidence" value="ECO:0007669"/>
    <property type="project" value="InterPro"/>
</dbReference>
<dbReference type="GO" id="GO:0000976">
    <property type="term" value="F:transcription cis-regulatory region binding"/>
    <property type="evidence" value="ECO:0007669"/>
    <property type="project" value="TreeGrafter"/>
</dbReference>
<feature type="domain" description="Zn(2)-C6 fungal-type" evidence="4">
    <location>
        <begin position="13"/>
        <end position="41"/>
    </location>
</feature>
<dbReference type="PANTHER" id="PTHR37534">
    <property type="entry name" value="TRANSCRIPTIONAL ACTIVATOR PROTEIN UGA3"/>
    <property type="match status" value="1"/>
</dbReference>
<dbReference type="InterPro" id="IPR001138">
    <property type="entry name" value="Zn2Cys6_DnaBD"/>
</dbReference>
<dbReference type="GO" id="GO:0008270">
    <property type="term" value="F:zinc ion binding"/>
    <property type="evidence" value="ECO:0007669"/>
    <property type="project" value="InterPro"/>
</dbReference>
<gene>
    <name evidence="5" type="ORF">BU26DRAFT_557248</name>
</gene>
<feature type="region of interest" description="Disordered" evidence="3">
    <location>
        <begin position="52"/>
        <end position="75"/>
    </location>
</feature>
<protein>
    <recommendedName>
        <fullName evidence="4">Zn(2)-C6 fungal-type domain-containing protein</fullName>
    </recommendedName>
</protein>
<evidence type="ECO:0000259" key="4">
    <source>
        <dbReference type="PROSITE" id="PS50048"/>
    </source>
</evidence>
<organism evidence="5 6">
    <name type="scientific">Trematosphaeria pertusa</name>
    <dbReference type="NCBI Taxonomy" id="390896"/>
    <lineage>
        <taxon>Eukaryota</taxon>
        <taxon>Fungi</taxon>
        <taxon>Dikarya</taxon>
        <taxon>Ascomycota</taxon>
        <taxon>Pezizomycotina</taxon>
        <taxon>Dothideomycetes</taxon>
        <taxon>Pleosporomycetidae</taxon>
        <taxon>Pleosporales</taxon>
        <taxon>Massarineae</taxon>
        <taxon>Trematosphaeriaceae</taxon>
        <taxon>Trematosphaeria</taxon>
    </lineage>
</organism>
<dbReference type="Pfam" id="PF11951">
    <property type="entry name" value="Fungal_trans_2"/>
    <property type="match status" value="1"/>
</dbReference>
<proteinExistence type="predicted"/>
<dbReference type="SMART" id="SM00066">
    <property type="entry name" value="GAL4"/>
    <property type="match status" value="1"/>
</dbReference>
<accession>A0A6A6IYW8</accession>
<keyword evidence="6" id="KW-1185">Reference proteome</keyword>
<dbReference type="Pfam" id="PF00172">
    <property type="entry name" value="Zn_clus"/>
    <property type="match status" value="1"/>
</dbReference>
<dbReference type="CDD" id="cd12148">
    <property type="entry name" value="fungal_TF_MHR"/>
    <property type="match status" value="1"/>
</dbReference>
<evidence type="ECO:0000256" key="1">
    <source>
        <dbReference type="ARBA" id="ARBA00004123"/>
    </source>
</evidence>
<dbReference type="EMBL" id="ML987189">
    <property type="protein sequence ID" value="KAF2255745.1"/>
    <property type="molecule type" value="Genomic_DNA"/>
</dbReference>
<dbReference type="GeneID" id="54585766"/>
<dbReference type="CDD" id="cd00067">
    <property type="entry name" value="GAL4"/>
    <property type="match status" value="1"/>
</dbReference>
<sequence>MSSIITPHIDNYASYTCKARHSRCDEKKPVCGNCERLNLECKPSEFIAPSTWNKSAEPTTQAQSSNDPSPLSSEAPGSTWDIFKAFASVDFASDETPPDNVFLYLNLDPPTLPAPTSPPSTALAVSLTPETAFLLQTYLRTVATWMDLMDHASTYQLSIPRLTLTSPLLFHCICAVTAKHLALANSRHNSSWDPVAREHYGQSLRLLIDELNTPSHGHALTATIILSGYEIIASIFSEHHRRHFLGLTMLIKNHNITAQSTGIDRANFWIYVRHEIGFALANEKPLMLNPEEWAVRLEYGETREDVLGNHVLWILARVINLVYGEEGTTVAVKRHREAFLRELEEWRAGLSDTFVGIPYGEADEEGFRKVYFTVTAAVAGAFWYHIIHILLYTEPTLQDVSYIPLIQDQAIAIVNISISEFPDSLRVNASHGLYYAAKHIDGIARKARLWNILNDVESQLGYHTRTQVKRLQQLVEQGA</sequence>
<dbReference type="GO" id="GO:0045944">
    <property type="term" value="P:positive regulation of transcription by RNA polymerase II"/>
    <property type="evidence" value="ECO:0007669"/>
    <property type="project" value="TreeGrafter"/>
</dbReference>
<keyword evidence="2" id="KW-0539">Nucleus</keyword>
<dbReference type="Proteomes" id="UP000800094">
    <property type="component" value="Unassembled WGS sequence"/>
</dbReference>
<evidence type="ECO:0000313" key="5">
    <source>
        <dbReference type="EMBL" id="KAF2255745.1"/>
    </source>
</evidence>
<dbReference type="GO" id="GO:0005634">
    <property type="term" value="C:nucleus"/>
    <property type="evidence" value="ECO:0007669"/>
    <property type="project" value="UniProtKB-SubCell"/>
</dbReference>
<name>A0A6A6IYW8_9PLEO</name>
<dbReference type="OrthoDB" id="4525710at2759"/>